<reference evidence="2" key="1">
    <citation type="submission" date="2022-11" db="EMBL/GenBank/DDBJ databases">
        <title>Genome Sequence of Cubamyces cubensis.</title>
        <authorList>
            <person name="Buettner E."/>
        </authorList>
    </citation>
    <scope>NUCLEOTIDE SEQUENCE</scope>
    <source>
        <strain evidence="2">MPL-01</strain>
    </source>
</reference>
<dbReference type="Pfam" id="PF01828">
    <property type="entry name" value="Peptidase_A4"/>
    <property type="match status" value="1"/>
</dbReference>
<organism evidence="2 3">
    <name type="scientific">Trametes cubensis</name>
    <dbReference type="NCBI Taxonomy" id="1111947"/>
    <lineage>
        <taxon>Eukaryota</taxon>
        <taxon>Fungi</taxon>
        <taxon>Dikarya</taxon>
        <taxon>Basidiomycota</taxon>
        <taxon>Agaricomycotina</taxon>
        <taxon>Agaricomycetes</taxon>
        <taxon>Polyporales</taxon>
        <taxon>Polyporaceae</taxon>
        <taxon>Trametes</taxon>
    </lineage>
</organism>
<dbReference type="InterPro" id="IPR000250">
    <property type="entry name" value="Peptidase_G1"/>
</dbReference>
<accession>A0AAD7TW56</accession>
<dbReference type="EMBL" id="JAPEVG010000097">
    <property type="protein sequence ID" value="KAJ8483265.1"/>
    <property type="molecule type" value="Genomic_DNA"/>
</dbReference>
<dbReference type="InterPro" id="IPR038656">
    <property type="entry name" value="Peptidase_G1_sf"/>
</dbReference>
<dbReference type="Proteomes" id="UP001215151">
    <property type="component" value="Unassembled WGS sequence"/>
</dbReference>
<keyword evidence="3" id="KW-1185">Reference proteome</keyword>
<dbReference type="PRINTS" id="PR00977">
    <property type="entry name" value="SCYTLDPTASE"/>
</dbReference>
<feature type="chain" id="PRO_5042174049" description="Concanavalin A-like lectin/glucanase" evidence="1">
    <location>
        <begin position="19"/>
        <end position="267"/>
    </location>
</feature>
<evidence type="ECO:0000313" key="2">
    <source>
        <dbReference type="EMBL" id="KAJ8483265.1"/>
    </source>
</evidence>
<gene>
    <name evidence="2" type="ORF">ONZ51_g4824</name>
</gene>
<dbReference type="SUPFAM" id="SSF49899">
    <property type="entry name" value="Concanavalin A-like lectins/glucanases"/>
    <property type="match status" value="1"/>
</dbReference>
<comment type="caution">
    <text evidence="2">The sequence shown here is derived from an EMBL/GenBank/DDBJ whole genome shotgun (WGS) entry which is preliminary data.</text>
</comment>
<dbReference type="PANTHER" id="PTHR37536:SF1">
    <property type="entry name" value="ASPERGILLOPEPSIN, PUTAITVE (AFU_ORTHOLOGUE AFUA_7G01200)"/>
    <property type="match status" value="1"/>
</dbReference>
<dbReference type="PANTHER" id="PTHR37536">
    <property type="entry name" value="PUTATIVE (AFU_ORTHOLOGUE AFUA_3G02970)-RELATED"/>
    <property type="match status" value="1"/>
</dbReference>
<dbReference type="GO" id="GO:0006508">
    <property type="term" value="P:proteolysis"/>
    <property type="evidence" value="ECO:0007669"/>
    <property type="project" value="InterPro"/>
</dbReference>
<name>A0AAD7TW56_9APHY</name>
<dbReference type="CDD" id="cd13426">
    <property type="entry name" value="Peptidase_G1"/>
    <property type="match status" value="1"/>
</dbReference>
<dbReference type="AlphaFoldDB" id="A0AAD7TW56"/>
<feature type="signal peptide" evidence="1">
    <location>
        <begin position="1"/>
        <end position="18"/>
    </location>
</feature>
<dbReference type="GO" id="GO:0070007">
    <property type="term" value="F:glutamic-type endopeptidase activity"/>
    <property type="evidence" value="ECO:0007669"/>
    <property type="project" value="InterPro"/>
</dbReference>
<protein>
    <recommendedName>
        <fullName evidence="4">Concanavalin A-like lectin/glucanase</fullName>
    </recommendedName>
</protein>
<keyword evidence="1" id="KW-0732">Signal</keyword>
<evidence type="ECO:0008006" key="4">
    <source>
        <dbReference type="Google" id="ProtNLM"/>
    </source>
</evidence>
<evidence type="ECO:0000256" key="1">
    <source>
        <dbReference type="SAM" id="SignalP"/>
    </source>
</evidence>
<dbReference type="InterPro" id="IPR013320">
    <property type="entry name" value="ConA-like_dom_sf"/>
</dbReference>
<proteinExistence type="predicted"/>
<dbReference type="Gene3D" id="2.60.120.700">
    <property type="entry name" value="Peptidase G1"/>
    <property type="match status" value="1"/>
</dbReference>
<sequence>MFFSALLFYVLAATATLAIPTAGEQGAQSQAGQATPVAAAAALSATSNAAQDETTTNWAGVALTFAEGAIVESVTGTFTVPTPNTPPGGDDHDLYTSAAWLGIDGYTCATALLRTGVEFIRVNGIVTATAWYEWYPSLARTYYEDITVVPGDVISATVTARTPKSGVASIINTSTGEQASVSLGGAEYASLCRASGEWIVGDSSQPNGTEAPLPLPDFGNVTFSGAFASVYNPTNPVSNVLNIVHNGTTLTTVTTEYDTVTIEYIGK</sequence>
<evidence type="ECO:0000313" key="3">
    <source>
        <dbReference type="Proteomes" id="UP001215151"/>
    </source>
</evidence>